<dbReference type="PANTHER" id="PTHR15231">
    <property type="entry name" value="PHOSPHATIDYLINOSITOL N-ACETYLGLUCOSAMINYLTRANSFERASE SUBUNIT H"/>
    <property type="match status" value="1"/>
</dbReference>
<dbReference type="Proteomes" id="UP000019116">
    <property type="component" value="Chromosome 3B"/>
</dbReference>
<reference evidence="2" key="1">
    <citation type="submission" date="2018-08" db="EMBL/GenBank/DDBJ databases">
        <authorList>
            <person name="Rossello M."/>
        </authorList>
    </citation>
    <scope>NUCLEOTIDE SEQUENCE [LARGE SCALE GENOMIC DNA]</scope>
    <source>
        <strain evidence="2">cv. Chinese Spring</strain>
    </source>
</reference>
<dbReference type="Gramene" id="TraesNOR3B03G01596640.2">
    <property type="protein sequence ID" value="TraesNOR3B03G01596640.2"/>
    <property type="gene ID" value="TraesNOR3B03G01596640"/>
</dbReference>
<evidence type="ECO:0000313" key="2">
    <source>
        <dbReference type="EnsemblPlants" id="TraesCS3B02G113200.2"/>
    </source>
</evidence>
<dbReference type="Gramene" id="TraesCS3B02G113200.2">
    <property type="protein sequence ID" value="TraesCS3B02G113200.2"/>
    <property type="gene ID" value="TraesCS3B02G113200"/>
</dbReference>
<dbReference type="OrthoDB" id="6256716at2759"/>
<accession>A0A3B6FI99</accession>
<dbReference type="PaxDb" id="4565-Traes_3B_AD7D0D595.2"/>
<dbReference type="PANTHER" id="PTHR15231:SF4">
    <property type="entry name" value="OS01G0166400 PROTEIN"/>
    <property type="match status" value="1"/>
</dbReference>
<dbReference type="Gramene" id="TraesCS3B03G0257900.1">
    <property type="protein sequence ID" value="TraesCS3B03G0257900.1.CDS"/>
    <property type="gene ID" value="TraesCS3B03G0257900"/>
</dbReference>
<dbReference type="RefSeq" id="XP_044347429.1">
    <property type="nucleotide sequence ID" value="XM_044491494.1"/>
</dbReference>
<dbReference type="Pfam" id="PF10181">
    <property type="entry name" value="PIG-H"/>
    <property type="match status" value="1"/>
</dbReference>
<feature type="domain" description="Phosphatidylinositol N-acetylglucosaminyltransferase subunit H conserved" evidence="1">
    <location>
        <begin position="93"/>
        <end position="156"/>
    </location>
</feature>
<dbReference type="GO" id="GO:0006506">
    <property type="term" value="P:GPI anchor biosynthetic process"/>
    <property type="evidence" value="ECO:0007669"/>
    <property type="project" value="UniProtKB-UniPathway"/>
</dbReference>
<dbReference type="STRING" id="4565.A0A3B6FI99"/>
<dbReference type="EnsemblPlants" id="TraesCS3B02G113200.2">
    <property type="protein sequence ID" value="TraesCS3B02G113200.2"/>
    <property type="gene ID" value="TraesCS3B02G113200"/>
</dbReference>
<evidence type="ECO:0000313" key="3">
    <source>
        <dbReference type="Proteomes" id="UP000019116"/>
    </source>
</evidence>
<name>A0A3B6FI99_WHEAT</name>
<dbReference type="Gramene" id="TraesPARA_EIv1.0_1021010.5">
    <property type="protein sequence ID" value="TraesPARA_EIv1.0_1021010.5.CDS"/>
    <property type="gene ID" value="TraesPARA_EIv1.0_1021010"/>
</dbReference>
<dbReference type="UniPathway" id="UPA00196"/>
<reference evidence="2" key="2">
    <citation type="submission" date="2018-10" db="UniProtKB">
        <authorList>
            <consortium name="EnsemblPlants"/>
        </authorList>
    </citation>
    <scope>IDENTIFICATION</scope>
</reference>
<sequence length="204" mass="22814">MKQQAQGISSGMYRYMHRCESGVNIHDVFVERSAFRVLFSYVGVMCLLANVSHTLLSKESLCLGSFWSVPFSAIVAKCLQYKPVKKVLICAESLVIMPAFGIQLEQHFWSGRVDRKFVPISKILQPVLNECVTPVTCYWSLALLLRDEDETMLVFQNLHPPVKLLLPIWKALCAFTNSGSIGPSVVLQQDDLHNHVDGDGAVDS</sequence>
<dbReference type="GO" id="GO:0000506">
    <property type="term" value="C:glycosylphosphatidylinositol-N-acetylglucosaminyltransferase (GPI-GnT) complex"/>
    <property type="evidence" value="ECO:0007669"/>
    <property type="project" value="InterPro"/>
</dbReference>
<protein>
    <recommendedName>
        <fullName evidence="1">Phosphatidylinositol N-acetylglucosaminyltransferase subunit H conserved domain-containing protein</fullName>
    </recommendedName>
</protein>
<gene>
    <name evidence="2" type="primary">LOC123068820</name>
</gene>
<dbReference type="AlphaFoldDB" id="A0A3B6FI99"/>
<proteinExistence type="predicted"/>
<organism evidence="2">
    <name type="scientific">Triticum aestivum</name>
    <name type="common">Wheat</name>
    <dbReference type="NCBI Taxonomy" id="4565"/>
    <lineage>
        <taxon>Eukaryota</taxon>
        <taxon>Viridiplantae</taxon>
        <taxon>Streptophyta</taxon>
        <taxon>Embryophyta</taxon>
        <taxon>Tracheophyta</taxon>
        <taxon>Spermatophyta</taxon>
        <taxon>Magnoliopsida</taxon>
        <taxon>Liliopsida</taxon>
        <taxon>Poales</taxon>
        <taxon>Poaceae</taxon>
        <taxon>BOP clade</taxon>
        <taxon>Pooideae</taxon>
        <taxon>Triticodae</taxon>
        <taxon>Triticeae</taxon>
        <taxon>Triticinae</taxon>
        <taxon>Triticum</taxon>
    </lineage>
</organism>
<dbReference type="InterPro" id="IPR019328">
    <property type="entry name" value="PIGH-H_dom"/>
</dbReference>
<dbReference type="InterPro" id="IPR044215">
    <property type="entry name" value="PIG-H"/>
</dbReference>
<keyword evidence="3" id="KW-1185">Reference proteome</keyword>
<evidence type="ECO:0000259" key="1">
    <source>
        <dbReference type="Pfam" id="PF10181"/>
    </source>
</evidence>
<dbReference type="Gramene" id="TraesPARA_EIv1.0_1021010.2">
    <property type="protein sequence ID" value="TraesPARA_EIv1.0_1021010.2.CDS"/>
    <property type="gene ID" value="TraesPARA_EIv1.0_1021010"/>
</dbReference>
<dbReference type="GeneID" id="123068820"/>